<protein>
    <submittedName>
        <fullName evidence="7">Calcium-binding protein CML42</fullName>
    </submittedName>
</protein>
<dbReference type="AlphaFoldDB" id="A0A6J0NKI1"/>
<dbReference type="GeneID" id="108855841"/>
<comment type="function">
    <text evidence="1">Potential calcium sensor.</text>
</comment>
<dbReference type="RefSeq" id="XP_018485257.1">
    <property type="nucleotide sequence ID" value="XM_018629755.2"/>
</dbReference>
<evidence type="ECO:0000256" key="2">
    <source>
        <dbReference type="ARBA" id="ARBA00022723"/>
    </source>
</evidence>
<dbReference type="InterPro" id="IPR039647">
    <property type="entry name" value="EF_hand_pair_protein_CML-like"/>
</dbReference>
<dbReference type="FunFam" id="1.10.238.10:FF:000089">
    <property type="entry name" value="calmodulin-like protein 3"/>
    <property type="match status" value="1"/>
</dbReference>
<dbReference type="PROSITE" id="PS50222">
    <property type="entry name" value="EF_HAND_2"/>
    <property type="match status" value="3"/>
</dbReference>
<dbReference type="GO" id="GO:0005509">
    <property type="term" value="F:calcium ion binding"/>
    <property type="evidence" value="ECO:0007669"/>
    <property type="project" value="InterPro"/>
</dbReference>
<dbReference type="Pfam" id="PF13499">
    <property type="entry name" value="EF-hand_7"/>
    <property type="match status" value="1"/>
</dbReference>
<dbReference type="OrthoDB" id="26525at2759"/>
<dbReference type="SUPFAM" id="SSF47473">
    <property type="entry name" value="EF-hand"/>
    <property type="match status" value="1"/>
</dbReference>
<dbReference type="InterPro" id="IPR002048">
    <property type="entry name" value="EF_hand_dom"/>
</dbReference>
<dbReference type="InterPro" id="IPR011992">
    <property type="entry name" value="EF-hand-dom_pair"/>
</dbReference>
<dbReference type="PROSITE" id="PS00018">
    <property type="entry name" value="EF_HAND_1"/>
    <property type="match status" value="3"/>
</dbReference>
<evidence type="ECO:0000313" key="6">
    <source>
        <dbReference type="Proteomes" id="UP000504610"/>
    </source>
</evidence>
<dbReference type="PANTHER" id="PTHR10891">
    <property type="entry name" value="EF-HAND CALCIUM-BINDING DOMAIN CONTAINING PROTEIN"/>
    <property type="match status" value="1"/>
</dbReference>
<proteinExistence type="predicted"/>
<feature type="domain" description="EF-hand" evidence="5">
    <location>
        <begin position="155"/>
        <end position="190"/>
    </location>
</feature>
<evidence type="ECO:0000256" key="4">
    <source>
        <dbReference type="ARBA" id="ARBA00022837"/>
    </source>
</evidence>
<evidence type="ECO:0000256" key="1">
    <source>
        <dbReference type="ARBA" id="ARBA00003291"/>
    </source>
</evidence>
<dbReference type="Proteomes" id="UP000504610">
    <property type="component" value="Unplaced"/>
</dbReference>
<accession>A0A6J0NKI1</accession>
<evidence type="ECO:0000313" key="7">
    <source>
        <dbReference type="RefSeq" id="XP_018485257.1"/>
    </source>
</evidence>
<dbReference type="Gene3D" id="1.10.238.10">
    <property type="entry name" value="EF-hand"/>
    <property type="match status" value="2"/>
</dbReference>
<keyword evidence="4" id="KW-0106">Calcium</keyword>
<organism evidence="6 7">
    <name type="scientific">Raphanus sativus</name>
    <name type="common">Radish</name>
    <name type="synonym">Raphanus raphanistrum var. sativus</name>
    <dbReference type="NCBI Taxonomy" id="3726"/>
    <lineage>
        <taxon>Eukaryota</taxon>
        <taxon>Viridiplantae</taxon>
        <taxon>Streptophyta</taxon>
        <taxon>Embryophyta</taxon>
        <taxon>Tracheophyta</taxon>
        <taxon>Spermatophyta</taxon>
        <taxon>Magnoliopsida</taxon>
        <taxon>eudicotyledons</taxon>
        <taxon>Gunneridae</taxon>
        <taxon>Pentapetalae</taxon>
        <taxon>rosids</taxon>
        <taxon>malvids</taxon>
        <taxon>Brassicales</taxon>
        <taxon>Brassicaceae</taxon>
        <taxon>Brassiceae</taxon>
        <taxon>Raphanus</taxon>
    </lineage>
</organism>
<keyword evidence="3" id="KW-0677">Repeat</keyword>
<sequence>MESNGENDKKVERQSSSFRLRSPSLNALRLQRIFDLFDKNGDGFITVDELNQALSRLGLDADLSVSDLKSTVESYIQPGNTGLDFDDFSSLHKTLDESFFGGAGECGESSPDSAAAAEEADLAEAFKVFDENGDGFISARELQAVLKKLGLPEGSEMERVEKMIDSVDRNQDGRVDFFEFKNMMRTVVVPS</sequence>
<keyword evidence="6" id="KW-1185">Reference proteome</keyword>
<reference evidence="7" key="1">
    <citation type="submission" date="2025-08" db="UniProtKB">
        <authorList>
            <consortium name="RefSeq"/>
        </authorList>
    </citation>
    <scope>IDENTIFICATION</scope>
    <source>
        <tissue evidence="7">Leaf</tissue>
    </source>
</reference>
<evidence type="ECO:0000259" key="5">
    <source>
        <dbReference type="PROSITE" id="PS50222"/>
    </source>
</evidence>
<feature type="domain" description="EF-hand" evidence="5">
    <location>
        <begin position="25"/>
        <end position="60"/>
    </location>
</feature>
<feature type="domain" description="EF-hand" evidence="5">
    <location>
        <begin position="117"/>
        <end position="152"/>
    </location>
</feature>
<dbReference type="KEGG" id="rsz:108855841"/>
<dbReference type="GO" id="GO:0005737">
    <property type="term" value="C:cytoplasm"/>
    <property type="evidence" value="ECO:0007669"/>
    <property type="project" value="UniProtKB-ARBA"/>
</dbReference>
<evidence type="ECO:0000256" key="3">
    <source>
        <dbReference type="ARBA" id="ARBA00022737"/>
    </source>
</evidence>
<dbReference type="SMART" id="SM00054">
    <property type="entry name" value="EFh"/>
    <property type="match status" value="3"/>
</dbReference>
<dbReference type="CDD" id="cd00051">
    <property type="entry name" value="EFh"/>
    <property type="match status" value="1"/>
</dbReference>
<name>A0A6J0NKI1_RAPSA</name>
<dbReference type="Pfam" id="PF13405">
    <property type="entry name" value="EF-hand_6"/>
    <property type="match status" value="1"/>
</dbReference>
<keyword evidence="2" id="KW-0479">Metal-binding</keyword>
<dbReference type="InterPro" id="IPR018247">
    <property type="entry name" value="EF_Hand_1_Ca_BS"/>
</dbReference>
<gene>
    <name evidence="7" type="primary">LOC108855841</name>
</gene>